<accession>A0ACB6ZPR8</accession>
<comment type="caution">
    <text evidence="1">The sequence shown here is derived from an EMBL/GenBank/DDBJ whole genome shotgun (WGS) entry which is preliminary data.</text>
</comment>
<reference evidence="1" key="1">
    <citation type="submission" date="2019-10" db="EMBL/GenBank/DDBJ databases">
        <authorList>
            <consortium name="DOE Joint Genome Institute"/>
            <person name="Kuo A."/>
            <person name="Miyauchi S."/>
            <person name="Kiss E."/>
            <person name="Drula E."/>
            <person name="Kohler A."/>
            <person name="Sanchez-Garcia M."/>
            <person name="Andreopoulos B."/>
            <person name="Barry K.W."/>
            <person name="Bonito G."/>
            <person name="Buee M."/>
            <person name="Carver A."/>
            <person name="Chen C."/>
            <person name="Cichocki N."/>
            <person name="Clum A."/>
            <person name="Culley D."/>
            <person name="Crous P.W."/>
            <person name="Fauchery L."/>
            <person name="Girlanda M."/>
            <person name="Hayes R."/>
            <person name="Keri Z."/>
            <person name="Labutti K."/>
            <person name="Lipzen A."/>
            <person name="Lombard V."/>
            <person name="Magnuson J."/>
            <person name="Maillard F."/>
            <person name="Morin E."/>
            <person name="Murat C."/>
            <person name="Nolan M."/>
            <person name="Ohm R."/>
            <person name="Pangilinan J."/>
            <person name="Pereira M."/>
            <person name="Perotto S."/>
            <person name="Peter M."/>
            <person name="Riley R."/>
            <person name="Sitrit Y."/>
            <person name="Stielow B."/>
            <person name="Szollosi G."/>
            <person name="Zifcakova L."/>
            <person name="Stursova M."/>
            <person name="Spatafora J.W."/>
            <person name="Tedersoo L."/>
            <person name="Vaario L.-M."/>
            <person name="Yamada A."/>
            <person name="Yan M."/>
            <person name="Wang P."/>
            <person name="Xu J."/>
            <person name="Bruns T."/>
            <person name="Baldrian P."/>
            <person name="Vilgalys R."/>
            <person name="Henrissat B."/>
            <person name="Grigoriev I.V."/>
            <person name="Hibbett D."/>
            <person name="Nagy L.G."/>
            <person name="Martin F.M."/>
        </authorList>
    </citation>
    <scope>NUCLEOTIDE SEQUENCE</scope>
    <source>
        <strain evidence="1">P2</strain>
    </source>
</reference>
<evidence type="ECO:0000313" key="1">
    <source>
        <dbReference type="EMBL" id="KAF9651418.1"/>
    </source>
</evidence>
<feature type="non-terminal residue" evidence="1">
    <location>
        <position position="173"/>
    </location>
</feature>
<protein>
    <submittedName>
        <fullName evidence="1">Uncharacterized protein</fullName>
    </submittedName>
</protein>
<evidence type="ECO:0000313" key="2">
    <source>
        <dbReference type="Proteomes" id="UP000886501"/>
    </source>
</evidence>
<dbReference type="Proteomes" id="UP000886501">
    <property type="component" value="Unassembled WGS sequence"/>
</dbReference>
<gene>
    <name evidence="1" type="ORF">BDM02DRAFT_3070475</name>
</gene>
<sequence length="173" mass="19726">KFTNNVSGLKQLAARDFEDILQCIIPVFKGLLPQKHKKHEKDILNTLFLLATWHTYAKLRLHTDHTLDSFEQLTRPLGEKIQLFAGKITKNFVVKELPKEAAAKAQRTATTLKWKMMKGKRPAKKSTKGKQPVKGKKTKKTSISMSLLTYKFHALGDYVEMIHQQGTTDSYST</sequence>
<keyword evidence="2" id="KW-1185">Reference proteome</keyword>
<proteinExistence type="predicted"/>
<dbReference type="EMBL" id="MU117975">
    <property type="protein sequence ID" value="KAF9651418.1"/>
    <property type="molecule type" value="Genomic_DNA"/>
</dbReference>
<feature type="non-terminal residue" evidence="1">
    <location>
        <position position="1"/>
    </location>
</feature>
<name>A0ACB6ZPR8_THEGA</name>
<organism evidence="1 2">
    <name type="scientific">Thelephora ganbajun</name>
    <name type="common">Ganba fungus</name>
    <dbReference type="NCBI Taxonomy" id="370292"/>
    <lineage>
        <taxon>Eukaryota</taxon>
        <taxon>Fungi</taxon>
        <taxon>Dikarya</taxon>
        <taxon>Basidiomycota</taxon>
        <taxon>Agaricomycotina</taxon>
        <taxon>Agaricomycetes</taxon>
        <taxon>Thelephorales</taxon>
        <taxon>Thelephoraceae</taxon>
        <taxon>Thelephora</taxon>
    </lineage>
</organism>
<reference evidence="1" key="2">
    <citation type="journal article" date="2020" name="Nat. Commun.">
        <title>Large-scale genome sequencing of mycorrhizal fungi provides insights into the early evolution of symbiotic traits.</title>
        <authorList>
            <person name="Miyauchi S."/>
            <person name="Kiss E."/>
            <person name="Kuo A."/>
            <person name="Drula E."/>
            <person name="Kohler A."/>
            <person name="Sanchez-Garcia M."/>
            <person name="Morin E."/>
            <person name="Andreopoulos B."/>
            <person name="Barry K.W."/>
            <person name="Bonito G."/>
            <person name="Buee M."/>
            <person name="Carver A."/>
            <person name="Chen C."/>
            <person name="Cichocki N."/>
            <person name="Clum A."/>
            <person name="Culley D."/>
            <person name="Crous P.W."/>
            <person name="Fauchery L."/>
            <person name="Girlanda M."/>
            <person name="Hayes R.D."/>
            <person name="Keri Z."/>
            <person name="LaButti K."/>
            <person name="Lipzen A."/>
            <person name="Lombard V."/>
            <person name="Magnuson J."/>
            <person name="Maillard F."/>
            <person name="Murat C."/>
            <person name="Nolan M."/>
            <person name="Ohm R.A."/>
            <person name="Pangilinan J."/>
            <person name="Pereira M.F."/>
            <person name="Perotto S."/>
            <person name="Peter M."/>
            <person name="Pfister S."/>
            <person name="Riley R."/>
            <person name="Sitrit Y."/>
            <person name="Stielow J.B."/>
            <person name="Szollosi G."/>
            <person name="Zifcakova L."/>
            <person name="Stursova M."/>
            <person name="Spatafora J.W."/>
            <person name="Tedersoo L."/>
            <person name="Vaario L.M."/>
            <person name="Yamada A."/>
            <person name="Yan M."/>
            <person name="Wang P."/>
            <person name="Xu J."/>
            <person name="Bruns T."/>
            <person name="Baldrian P."/>
            <person name="Vilgalys R."/>
            <person name="Dunand C."/>
            <person name="Henrissat B."/>
            <person name="Grigoriev I.V."/>
            <person name="Hibbett D."/>
            <person name="Nagy L.G."/>
            <person name="Martin F.M."/>
        </authorList>
    </citation>
    <scope>NUCLEOTIDE SEQUENCE</scope>
    <source>
        <strain evidence="1">P2</strain>
    </source>
</reference>